<dbReference type="GO" id="GO:0008380">
    <property type="term" value="P:RNA splicing"/>
    <property type="evidence" value="ECO:0007669"/>
    <property type="project" value="UniProtKB-KW"/>
</dbReference>
<evidence type="ECO:0000256" key="6">
    <source>
        <dbReference type="ARBA" id="ARBA00038266"/>
    </source>
</evidence>
<dbReference type="FunFam" id="2.130.10.10:FF:000640">
    <property type="entry name" value="Splicing factor 3B subunit 3"/>
    <property type="match status" value="1"/>
</dbReference>
<reference evidence="10 11" key="1">
    <citation type="submission" date="2023-10" db="EMBL/GenBank/DDBJ databases">
        <authorList>
            <person name="Maclean D."/>
            <person name="Macfadyen A."/>
        </authorList>
    </citation>
    <scope>NUCLEOTIDE SEQUENCE [LARGE SCALE GENOMIC DNA]</scope>
</reference>
<dbReference type="Gene3D" id="1.10.150.910">
    <property type="match status" value="1"/>
</dbReference>
<dbReference type="Pfam" id="PF03178">
    <property type="entry name" value="CPSF_A"/>
    <property type="match status" value="1"/>
</dbReference>
<evidence type="ECO:0000256" key="4">
    <source>
        <dbReference type="ARBA" id="ARBA00023187"/>
    </source>
</evidence>
<dbReference type="Gene3D" id="2.130.10.10">
    <property type="entry name" value="YVTN repeat-like/Quinoprotein amine dehydrogenase"/>
    <property type="match status" value="3"/>
</dbReference>
<keyword evidence="11" id="KW-1185">Reference proteome</keyword>
<comment type="similarity">
    <text evidence="6">Belongs to the RSE1 family.</text>
</comment>
<keyword evidence="5" id="KW-0539">Nucleus</keyword>
<comment type="subcellular location">
    <subcellularLocation>
        <location evidence="1">Nucleus</location>
    </subcellularLocation>
</comment>
<keyword evidence="4" id="KW-0508">mRNA splicing</keyword>
<keyword evidence="2" id="KW-0507">mRNA processing</keyword>
<evidence type="ECO:0000256" key="5">
    <source>
        <dbReference type="ARBA" id="ARBA00023242"/>
    </source>
</evidence>
<dbReference type="GO" id="GO:0006397">
    <property type="term" value="P:mRNA processing"/>
    <property type="evidence" value="ECO:0007669"/>
    <property type="project" value="UniProtKB-KW"/>
</dbReference>
<evidence type="ECO:0000256" key="2">
    <source>
        <dbReference type="ARBA" id="ARBA00022664"/>
    </source>
</evidence>
<dbReference type="Proteomes" id="UP001314263">
    <property type="component" value="Unassembled WGS sequence"/>
</dbReference>
<evidence type="ECO:0000259" key="8">
    <source>
        <dbReference type="Pfam" id="PF10433"/>
    </source>
</evidence>
<evidence type="ECO:0000313" key="11">
    <source>
        <dbReference type="Proteomes" id="UP001314263"/>
    </source>
</evidence>
<sequence>MYLYNLTLNRASGIQCAIYGNFSGPKAQEIAVSRGKVLELLRPDDAGKVQTIFTTEVFGCIRCLAPFRLTGASRDYILVGSDSGRIVILEYIKDGNYFKKIHQETFGKSGCRRIVPGQYMAADPKGRACMIGAVEKQKMVYVLNRDQAANLTISSPLDAHKSHHLVFSVTGLDVGFDNPVFAAIELDYADADQDPTGEAAAEAQKHLSLYELDLGLNHVSRKWSQPVDNGANMLIPVPGGADGPGGVLVCAENFIIYSNQDHAEVRAVIPRRSSLLGDRGVLIVNYAMHKQKTLFFFLLQSEYGDLYKITLAYEGDAVTELRIKYFDTIPPCTSICVLKTGFLFAASEFGNHALYQFLGIGDGDDAVETSSATLKETEEGFQPVFFEPRLLVNLRLVDEVENLSPIMDIKVANLMKEEIPQLYAMCGRGARSTLRVLRPGLAATEIAVSPLPGNPTGIWTIKRSSSDDFDAYIIVAFTNATLVLSIGETVMEVNDSGFSGTVETLRIQLLVDDSMLQVHPQGLRHIRADRRVNEWRAPGRQTIKAATSNERQVILALASGEIIYFELTQTGQLLEVEKKEIAGGVACIDVAPVPEGYQRSRFLAVGSHDSTVRILTLDPEDVMGVLAVQAVPNVPDSLLLIDSTAAEISGKGEDAAGAGGLFLNIGLLNGLLLRTEVDKVTGQLSDTRTRFLGVRRPKLTAVPVRGKRSMLILSNRPWLGYSDMGRYALQPLSYETLDYASGFASEQCPEGFCAVSRNTLRILTLERLGEAFNQQVTRLRYTPRKFVIHPDHNTLIVAEADHAAVPSAERKAAENGMDTDGQQAEGIEFDEERAAFEEQQGAPKNAAGRWASCLRVVDPTTLQTSGVIELDDNEAAISLCLVQFSSMPEDELLLAVGTVQGLTFYPRQVDEGYIRLYRFKDNGKQLELIHRTPTGGIPGALTSLKGKLLAGVGSTLRVYEAGKKKLLRKCEHRKLPTHIMTLATSGDRIYVGDQQESVHYFKYKQADNVLYEYADDIAPRHLTATLPLDYDTVAAADKFGNLFVTRLPPDVSSQVEEDPTGGKFARSAGLLNSAAHKLEDVVNFHVGDMVTSLERATLQPGGREVLLYATIMGGIGAMVPFSSQEDVDFFSHLELHLRQEHPPLAGRDHMAFRGSSYPVKDVIDGDLCEQFSQLPSQKQKQIADDLERSPGEVLKKLEDLRNQIY</sequence>
<dbReference type="InterPro" id="IPR036322">
    <property type="entry name" value="WD40_repeat_dom_sf"/>
</dbReference>
<evidence type="ECO:0008006" key="12">
    <source>
        <dbReference type="Google" id="ProtNLM"/>
    </source>
</evidence>
<dbReference type="Pfam" id="PF23726">
    <property type="entry name" value="Beta-prop_RSE1_2nd"/>
    <property type="match status" value="1"/>
</dbReference>
<dbReference type="GO" id="GO:0003676">
    <property type="term" value="F:nucleic acid binding"/>
    <property type="evidence" value="ECO:0007669"/>
    <property type="project" value="InterPro"/>
</dbReference>
<keyword evidence="3" id="KW-0747">Spliceosome</keyword>
<proteinExistence type="inferred from homology"/>
<name>A0AAV1HTV2_9CHLO</name>
<dbReference type="InterPro" id="IPR015943">
    <property type="entry name" value="WD40/YVTN_repeat-like_dom_sf"/>
</dbReference>
<evidence type="ECO:0000256" key="3">
    <source>
        <dbReference type="ARBA" id="ARBA00022728"/>
    </source>
</evidence>
<dbReference type="GO" id="GO:0005681">
    <property type="term" value="C:spliceosomal complex"/>
    <property type="evidence" value="ECO:0007669"/>
    <property type="project" value="UniProtKB-KW"/>
</dbReference>
<evidence type="ECO:0000313" key="10">
    <source>
        <dbReference type="EMBL" id="CAK0736086.1"/>
    </source>
</evidence>
<dbReference type="FunFam" id="2.130.10.10:FF:000031">
    <property type="entry name" value="Splicing factor 3b subunit 3"/>
    <property type="match status" value="1"/>
</dbReference>
<dbReference type="AlphaFoldDB" id="A0AAV1HTV2"/>
<dbReference type="InterPro" id="IPR050358">
    <property type="entry name" value="RSE1/DDB1/CFT1"/>
</dbReference>
<evidence type="ECO:0000256" key="1">
    <source>
        <dbReference type="ARBA" id="ARBA00004123"/>
    </source>
</evidence>
<dbReference type="PANTHER" id="PTHR10644">
    <property type="entry name" value="DNA REPAIR/RNA PROCESSING CPSF FAMILY"/>
    <property type="match status" value="1"/>
</dbReference>
<dbReference type="EMBL" id="CAUYUE010000001">
    <property type="protein sequence ID" value="CAK0736086.1"/>
    <property type="molecule type" value="Genomic_DNA"/>
</dbReference>
<evidence type="ECO:0000259" key="9">
    <source>
        <dbReference type="Pfam" id="PF23726"/>
    </source>
</evidence>
<comment type="caution">
    <text evidence="10">The sequence shown here is derived from an EMBL/GenBank/DDBJ whole genome shotgun (WGS) entry which is preliminary data.</text>
</comment>
<organism evidence="10 11">
    <name type="scientific">Coccomyxa viridis</name>
    <dbReference type="NCBI Taxonomy" id="1274662"/>
    <lineage>
        <taxon>Eukaryota</taxon>
        <taxon>Viridiplantae</taxon>
        <taxon>Chlorophyta</taxon>
        <taxon>core chlorophytes</taxon>
        <taxon>Trebouxiophyceae</taxon>
        <taxon>Trebouxiophyceae incertae sedis</taxon>
        <taxon>Coccomyxaceae</taxon>
        <taxon>Coccomyxa</taxon>
    </lineage>
</organism>
<evidence type="ECO:0000259" key="7">
    <source>
        <dbReference type="Pfam" id="PF03178"/>
    </source>
</evidence>
<dbReference type="InterPro" id="IPR004871">
    <property type="entry name" value="RSE1/DDB1/CPSF1_C"/>
</dbReference>
<dbReference type="Pfam" id="PF10433">
    <property type="entry name" value="Beta-prop_RSE1_1st"/>
    <property type="match status" value="1"/>
</dbReference>
<dbReference type="SUPFAM" id="SSF50978">
    <property type="entry name" value="WD40 repeat-like"/>
    <property type="match status" value="1"/>
</dbReference>
<dbReference type="InterPro" id="IPR018846">
    <property type="entry name" value="Beta-prop_RSE1/DDB1/CPSF1_1st"/>
</dbReference>
<dbReference type="InterPro" id="IPR058543">
    <property type="entry name" value="Beta-prop_RSE1/DDB1/CPSF1_2nd"/>
</dbReference>
<feature type="domain" description="RSE1/DDB1/CPSF1 C-terminal" evidence="7">
    <location>
        <begin position="851"/>
        <end position="1172"/>
    </location>
</feature>
<accession>A0AAV1HTV2</accession>
<feature type="domain" description="RSE1/DDB1/CPSF1 second beta-propeller" evidence="9">
    <location>
        <begin position="444"/>
        <end position="765"/>
    </location>
</feature>
<feature type="domain" description="RSE1/DDB1/CPSF1 first beta-propeller" evidence="8">
    <location>
        <begin position="14"/>
        <end position="368"/>
    </location>
</feature>
<protein>
    <recommendedName>
        <fullName evidence="12">Splicing factor 3B subunit 3</fullName>
    </recommendedName>
</protein>
<gene>
    <name evidence="10" type="ORF">CVIRNUC_000689</name>
</gene>